<dbReference type="InterPro" id="IPR011706">
    <property type="entry name" value="Cu-oxidase_C"/>
</dbReference>
<keyword evidence="4" id="KW-1133">Transmembrane helix</keyword>
<name>A0AAV7KJY0_9METZ</name>
<dbReference type="GO" id="GO:0006826">
    <property type="term" value="P:iron ion transport"/>
    <property type="evidence" value="ECO:0007669"/>
    <property type="project" value="TreeGrafter"/>
</dbReference>
<evidence type="ECO:0000313" key="7">
    <source>
        <dbReference type="Proteomes" id="UP001165289"/>
    </source>
</evidence>
<comment type="caution">
    <text evidence="6">The sequence shown here is derived from an EMBL/GenBank/DDBJ whole genome shotgun (WGS) entry which is preliminary data.</text>
</comment>
<keyword evidence="4" id="KW-0472">Membrane</keyword>
<evidence type="ECO:0000256" key="4">
    <source>
        <dbReference type="SAM" id="Phobius"/>
    </source>
</evidence>
<sequence>MENFHPSYYSDCINVGDFRLLIETPSEELPTGDTPDKEIFLNLNFEAHSITSSINGRKFVFPPTPILTQRNDFEKEGLKCDLSANCNPSDLHCWCTHVVEVGYNKVIQLVVSAIGTSDHQHPFHFHGHHFHVVKVGYSTYSNTTNSILHHNNDIYCADSACHHSCINTHCTQPSWSNEFDSIISIDGKTPKKDTAIIPAGGYLVVRIISDNPGAWLVHCHILVHATDGMAMILNVAPDYQNPPPEGFPKCGNFKINTNQIYEKLQFVPSVGYRETSCFVLIGALFHFFLVAYLLSS</sequence>
<dbReference type="Gene3D" id="2.60.40.420">
    <property type="entry name" value="Cupredoxins - blue copper proteins"/>
    <property type="match status" value="1"/>
</dbReference>
<organism evidence="6 7">
    <name type="scientific">Oopsacas minuta</name>
    <dbReference type="NCBI Taxonomy" id="111878"/>
    <lineage>
        <taxon>Eukaryota</taxon>
        <taxon>Metazoa</taxon>
        <taxon>Porifera</taxon>
        <taxon>Hexactinellida</taxon>
        <taxon>Hexasterophora</taxon>
        <taxon>Lyssacinosida</taxon>
        <taxon>Leucopsacidae</taxon>
        <taxon>Oopsacas</taxon>
    </lineage>
</organism>
<keyword evidence="7" id="KW-1185">Reference proteome</keyword>
<reference evidence="6 7" key="1">
    <citation type="journal article" date="2023" name="BMC Biol.">
        <title>The compact genome of the sponge Oopsacas minuta (Hexactinellida) is lacking key metazoan core genes.</title>
        <authorList>
            <person name="Santini S."/>
            <person name="Schenkelaars Q."/>
            <person name="Jourda C."/>
            <person name="Duchesne M."/>
            <person name="Belahbib H."/>
            <person name="Rocher C."/>
            <person name="Selva M."/>
            <person name="Riesgo A."/>
            <person name="Vervoort M."/>
            <person name="Leys S.P."/>
            <person name="Kodjabachian L."/>
            <person name="Le Bivic A."/>
            <person name="Borchiellini C."/>
            <person name="Claverie J.M."/>
            <person name="Renard E."/>
        </authorList>
    </citation>
    <scope>NUCLEOTIDE SEQUENCE [LARGE SCALE GENOMIC DNA]</scope>
    <source>
        <strain evidence="6">SPO-2</strain>
    </source>
</reference>
<dbReference type="GO" id="GO:0005507">
    <property type="term" value="F:copper ion binding"/>
    <property type="evidence" value="ECO:0007669"/>
    <property type="project" value="InterPro"/>
</dbReference>
<evidence type="ECO:0000256" key="1">
    <source>
        <dbReference type="ARBA" id="ARBA00022723"/>
    </source>
</evidence>
<dbReference type="InterPro" id="IPR045087">
    <property type="entry name" value="Cu-oxidase_fam"/>
</dbReference>
<dbReference type="EMBL" id="JAKMXF010000011">
    <property type="protein sequence ID" value="KAI6661514.1"/>
    <property type="molecule type" value="Genomic_DNA"/>
</dbReference>
<dbReference type="PANTHER" id="PTHR11709:SF394">
    <property type="entry name" value="FI03373P-RELATED"/>
    <property type="match status" value="1"/>
</dbReference>
<dbReference type="AlphaFoldDB" id="A0AAV7KJY0"/>
<feature type="transmembrane region" description="Helical" evidence="4">
    <location>
        <begin position="278"/>
        <end position="295"/>
    </location>
</feature>
<keyword evidence="4" id="KW-0812">Transmembrane</keyword>
<dbReference type="Proteomes" id="UP001165289">
    <property type="component" value="Unassembled WGS sequence"/>
</dbReference>
<keyword evidence="1" id="KW-0479">Metal-binding</keyword>
<dbReference type="Pfam" id="PF07731">
    <property type="entry name" value="Cu-oxidase_2"/>
    <property type="match status" value="1"/>
</dbReference>
<keyword evidence="2" id="KW-0560">Oxidoreductase</keyword>
<dbReference type="InterPro" id="IPR033138">
    <property type="entry name" value="Cu_oxidase_CS"/>
</dbReference>
<dbReference type="InterPro" id="IPR008972">
    <property type="entry name" value="Cupredoxin"/>
</dbReference>
<dbReference type="GO" id="GO:0005886">
    <property type="term" value="C:plasma membrane"/>
    <property type="evidence" value="ECO:0007669"/>
    <property type="project" value="TreeGrafter"/>
</dbReference>
<accession>A0AAV7KJY0</accession>
<dbReference type="PANTHER" id="PTHR11709">
    <property type="entry name" value="MULTI-COPPER OXIDASE"/>
    <property type="match status" value="1"/>
</dbReference>
<dbReference type="SUPFAM" id="SSF49503">
    <property type="entry name" value="Cupredoxins"/>
    <property type="match status" value="1"/>
</dbReference>
<dbReference type="PROSITE" id="PS00080">
    <property type="entry name" value="MULTICOPPER_OXIDASE2"/>
    <property type="match status" value="1"/>
</dbReference>
<dbReference type="GO" id="GO:0016491">
    <property type="term" value="F:oxidoreductase activity"/>
    <property type="evidence" value="ECO:0007669"/>
    <property type="project" value="UniProtKB-KW"/>
</dbReference>
<dbReference type="InterPro" id="IPR002355">
    <property type="entry name" value="Cu_oxidase_Cu_BS"/>
</dbReference>
<evidence type="ECO:0000313" key="6">
    <source>
        <dbReference type="EMBL" id="KAI6661514.1"/>
    </source>
</evidence>
<feature type="domain" description="Plastocyanin-like" evidence="5">
    <location>
        <begin position="81"/>
        <end position="237"/>
    </location>
</feature>
<evidence type="ECO:0000256" key="3">
    <source>
        <dbReference type="ARBA" id="ARBA00023008"/>
    </source>
</evidence>
<protein>
    <submittedName>
        <fullName evidence="6">Laccase-like</fullName>
    </submittedName>
</protein>
<evidence type="ECO:0000259" key="5">
    <source>
        <dbReference type="Pfam" id="PF07731"/>
    </source>
</evidence>
<evidence type="ECO:0000256" key="2">
    <source>
        <dbReference type="ARBA" id="ARBA00023002"/>
    </source>
</evidence>
<gene>
    <name evidence="6" type="ORF">LOD99_13387</name>
</gene>
<proteinExistence type="predicted"/>
<dbReference type="PROSITE" id="PS00079">
    <property type="entry name" value="MULTICOPPER_OXIDASE1"/>
    <property type="match status" value="1"/>
</dbReference>
<keyword evidence="3" id="KW-0186">Copper</keyword>